<proteinExistence type="predicted"/>
<dbReference type="AlphaFoldDB" id="A0A5B7HF82"/>
<comment type="caution">
    <text evidence="2">The sequence shown here is derived from an EMBL/GenBank/DDBJ whole genome shotgun (WGS) entry which is preliminary data.</text>
</comment>
<gene>
    <name evidence="2" type="ORF">E2C01_063003</name>
</gene>
<evidence type="ECO:0000256" key="1">
    <source>
        <dbReference type="SAM" id="MobiDB-lite"/>
    </source>
</evidence>
<dbReference type="EMBL" id="VSRR010028389">
    <property type="protein sequence ID" value="MPC68793.1"/>
    <property type="molecule type" value="Genomic_DNA"/>
</dbReference>
<dbReference type="Proteomes" id="UP000324222">
    <property type="component" value="Unassembled WGS sequence"/>
</dbReference>
<organism evidence="2 3">
    <name type="scientific">Portunus trituberculatus</name>
    <name type="common">Swimming crab</name>
    <name type="synonym">Neptunus trituberculatus</name>
    <dbReference type="NCBI Taxonomy" id="210409"/>
    <lineage>
        <taxon>Eukaryota</taxon>
        <taxon>Metazoa</taxon>
        <taxon>Ecdysozoa</taxon>
        <taxon>Arthropoda</taxon>
        <taxon>Crustacea</taxon>
        <taxon>Multicrustacea</taxon>
        <taxon>Malacostraca</taxon>
        <taxon>Eumalacostraca</taxon>
        <taxon>Eucarida</taxon>
        <taxon>Decapoda</taxon>
        <taxon>Pleocyemata</taxon>
        <taxon>Brachyura</taxon>
        <taxon>Eubrachyura</taxon>
        <taxon>Portunoidea</taxon>
        <taxon>Portunidae</taxon>
        <taxon>Portuninae</taxon>
        <taxon>Portunus</taxon>
    </lineage>
</organism>
<keyword evidence="3" id="KW-1185">Reference proteome</keyword>
<reference evidence="2 3" key="1">
    <citation type="submission" date="2019-05" db="EMBL/GenBank/DDBJ databases">
        <title>Another draft genome of Portunus trituberculatus and its Hox gene families provides insights of decapod evolution.</title>
        <authorList>
            <person name="Jeong J.-H."/>
            <person name="Song I."/>
            <person name="Kim S."/>
            <person name="Choi T."/>
            <person name="Kim D."/>
            <person name="Ryu S."/>
            <person name="Kim W."/>
        </authorList>
    </citation>
    <scope>NUCLEOTIDE SEQUENCE [LARGE SCALE GENOMIC DNA]</scope>
    <source>
        <tissue evidence="2">Muscle</tissue>
    </source>
</reference>
<evidence type="ECO:0000313" key="3">
    <source>
        <dbReference type="Proteomes" id="UP000324222"/>
    </source>
</evidence>
<feature type="compositionally biased region" description="Basic and acidic residues" evidence="1">
    <location>
        <begin position="31"/>
        <end position="40"/>
    </location>
</feature>
<feature type="compositionally biased region" description="Basic and acidic residues" evidence="1">
    <location>
        <begin position="47"/>
        <end position="57"/>
    </location>
</feature>
<feature type="region of interest" description="Disordered" evidence="1">
    <location>
        <begin position="31"/>
        <end position="57"/>
    </location>
</feature>
<name>A0A5B7HF82_PORTR</name>
<accession>A0A5B7HF82</accession>
<sequence>MTGVTFSPSPGDAPHHLTPIVKVSNTLFIVRRDHTRPDHTKPHHTRPRPDPDQVRPKLCEATGGLFSIPVARRSA</sequence>
<protein>
    <submittedName>
        <fullName evidence="2">Uncharacterized protein</fullName>
    </submittedName>
</protein>
<evidence type="ECO:0000313" key="2">
    <source>
        <dbReference type="EMBL" id="MPC68793.1"/>
    </source>
</evidence>